<feature type="domain" description="Peptidoglycan binding-like" evidence="1">
    <location>
        <begin position="31"/>
        <end position="87"/>
    </location>
</feature>
<gene>
    <name evidence="2" type="ORF">D7Z96_05725</name>
</gene>
<dbReference type="SUPFAM" id="SSF47090">
    <property type="entry name" value="PGBD-like"/>
    <property type="match status" value="1"/>
</dbReference>
<name>A0A3B0FUF0_PSEPS</name>
<accession>A0A3B0FUF0</accession>
<protein>
    <submittedName>
        <fullName evidence="2">Peptidoglycan-binding protein</fullName>
    </submittedName>
</protein>
<dbReference type="InterPro" id="IPR036365">
    <property type="entry name" value="PGBD-like_sf"/>
</dbReference>
<evidence type="ECO:0000313" key="2">
    <source>
        <dbReference type="EMBL" id="RKO25312.1"/>
    </source>
</evidence>
<dbReference type="Gene3D" id="1.10.101.10">
    <property type="entry name" value="PGBD-like superfamily/PGBD"/>
    <property type="match status" value="1"/>
</dbReference>
<dbReference type="InterPro" id="IPR036366">
    <property type="entry name" value="PGBDSf"/>
</dbReference>
<evidence type="ECO:0000259" key="1">
    <source>
        <dbReference type="Pfam" id="PF01471"/>
    </source>
</evidence>
<dbReference type="EMBL" id="RBNH01000004">
    <property type="protein sequence ID" value="RKO25312.1"/>
    <property type="molecule type" value="Genomic_DNA"/>
</dbReference>
<dbReference type="Pfam" id="PF01471">
    <property type="entry name" value="PG_binding_1"/>
    <property type="match status" value="1"/>
</dbReference>
<organism evidence="2 3">
    <name type="scientific">Pseudarthrobacter phenanthrenivorans</name>
    <name type="common">Arthrobacter phenanthrenivorans</name>
    <dbReference type="NCBI Taxonomy" id="361575"/>
    <lineage>
        <taxon>Bacteria</taxon>
        <taxon>Bacillati</taxon>
        <taxon>Actinomycetota</taxon>
        <taxon>Actinomycetes</taxon>
        <taxon>Micrococcales</taxon>
        <taxon>Micrococcaceae</taxon>
        <taxon>Pseudarthrobacter</taxon>
    </lineage>
</organism>
<dbReference type="InterPro" id="IPR002477">
    <property type="entry name" value="Peptidoglycan-bd-like"/>
</dbReference>
<dbReference type="AlphaFoldDB" id="A0A3B0FUF0"/>
<evidence type="ECO:0000313" key="3">
    <source>
        <dbReference type="Proteomes" id="UP000273159"/>
    </source>
</evidence>
<sequence>MRLDHKGIGAAVSARERTPTTAVADLDGGGLEVREAQRYLARYGYLSGVERAAADEGRLAESLEAGLRRFQRLHVTGTLTLETLKLMRQPRCPMPDFGVSTQASSASG</sequence>
<dbReference type="Proteomes" id="UP000273159">
    <property type="component" value="Unassembled WGS sequence"/>
</dbReference>
<reference evidence="3" key="2">
    <citation type="submission" date="2018-10" db="EMBL/GenBank/DDBJ databases">
        <authorList>
            <person name="Wang Y."/>
            <person name="Wang J."/>
            <person name="Yang X."/>
            <person name="Wang Z."/>
            <person name="Huang Y."/>
        </authorList>
    </citation>
    <scope>NUCLEOTIDE SEQUENCE [LARGE SCALE GENOMIC DNA]</scope>
    <source>
        <strain evidence="3">J015</strain>
    </source>
</reference>
<reference evidence="2 3" key="1">
    <citation type="submission" date="2018-10" db="EMBL/GenBank/DDBJ databases">
        <title>Genome-guide identification and characterization of bacteria that degrade polycyclic aromatic hydrocarbons and resist hexavalent chromium simultaneously.</title>
        <authorList>
            <person name="Feng H."/>
        </authorList>
    </citation>
    <scope>NUCLEOTIDE SEQUENCE [LARGE SCALE GENOMIC DNA]</scope>
    <source>
        <strain evidence="2 3">J015</strain>
    </source>
</reference>
<comment type="caution">
    <text evidence="2">The sequence shown here is derived from an EMBL/GenBank/DDBJ whole genome shotgun (WGS) entry which is preliminary data.</text>
</comment>
<proteinExistence type="predicted"/>